<dbReference type="RefSeq" id="WP_183358247.1">
    <property type="nucleotide sequence ID" value="NZ_BAABKR010000016.1"/>
</dbReference>
<comment type="caution">
    <text evidence="3">The sequence shown here is derived from an EMBL/GenBank/DDBJ whole genome shotgun (WGS) entry which is preliminary data.</text>
</comment>
<protein>
    <submittedName>
        <fullName evidence="3">Ribosome-associated protein</fullName>
    </submittedName>
</protein>
<sequence>MSDETVEVPIRDESIRLGQLLKLAGAVESGVVAREVIAAGAVSVDGAPEDRRGARVALGQRVRFSGEEFGLPNLTLVPVRED</sequence>
<dbReference type="GO" id="GO:0003723">
    <property type="term" value="F:RNA binding"/>
    <property type="evidence" value="ECO:0007669"/>
    <property type="project" value="UniProtKB-KW"/>
</dbReference>
<dbReference type="SMART" id="SM00363">
    <property type="entry name" value="S4"/>
    <property type="match status" value="1"/>
</dbReference>
<reference evidence="3 4" key="1">
    <citation type="submission" date="2020-08" db="EMBL/GenBank/DDBJ databases">
        <title>Sequencing the genomes of 1000 actinobacteria strains.</title>
        <authorList>
            <person name="Klenk H.-P."/>
        </authorList>
    </citation>
    <scope>NUCLEOTIDE SEQUENCE [LARGE SCALE GENOMIC DNA]</scope>
    <source>
        <strain evidence="3 4">DSM 28238</strain>
    </source>
</reference>
<dbReference type="EMBL" id="JACIBT010000004">
    <property type="protein sequence ID" value="MBB3667826.1"/>
    <property type="molecule type" value="Genomic_DNA"/>
</dbReference>
<dbReference type="Gene3D" id="3.10.290.10">
    <property type="entry name" value="RNA-binding S4 domain"/>
    <property type="match status" value="1"/>
</dbReference>
<accession>A0A7W5TQG5</accession>
<dbReference type="CDD" id="cd00165">
    <property type="entry name" value="S4"/>
    <property type="match status" value="1"/>
</dbReference>
<dbReference type="PROSITE" id="PS50889">
    <property type="entry name" value="S4"/>
    <property type="match status" value="1"/>
</dbReference>
<evidence type="ECO:0000259" key="2">
    <source>
        <dbReference type="SMART" id="SM00363"/>
    </source>
</evidence>
<dbReference type="Proteomes" id="UP000547528">
    <property type="component" value="Unassembled WGS sequence"/>
</dbReference>
<proteinExistence type="predicted"/>
<dbReference type="InterPro" id="IPR036986">
    <property type="entry name" value="S4_RNA-bd_sf"/>
</dbReference>
<dbReference type="AlphaFoldDB" id="A0A7W5TQG5"/>
<dbReference type="Pfam" id="PF13275">
    <property type="entry name" value="S4_2"/>
    <property type="match status" value="1"/>
</dbReference>
<evidence type="ECO:0000256" key="1">
    <source>
        <dbReference type="PROSITE-ProRule" id="PRU00182"/>
    </source>
</evidence>
<name>A0A7W5TQG5_9MICC</name>
<dbReference type="InterPro" id="IPR002942">
    <property type="entry name" value="S4_RNA-bd"/>
</dbReference>
<evidence type="ECO:0000313" key="4">
    <source>
        <dbReference type="Proteomes" id="UP000547528"/>
    </source>
</evidence>
<dbReference type="SUPFAM" id="SSF55174">
    <property type="entry name" value="Alpha-L RNA-binding motif"/>
    <property type="match status" value="1"/>
</dbReference>
<evidence type="ECO:0000313" key="3">
    <source>
        <dbReference type="EMBL" id="MBB3667826.1"/>
    </source>
</evidence>
<feature type="domain" description="RNA-binding S4" evidence="2">
    <location>
        <begin position="15"/>
        <end position="75"/>
    </location>
</feature>
<organism evidence="3 4">
    <name type="scientific">Garicola koreensis</name>
    <dbReference type="NCBI Taxonomy" id="1262554"/>
    <lineage>
        <taxon>Bacteria</taxon>
        <taxon>Bacillati</taxon>
        <taxon>Actinomycetota</taxon>
        <taxon>Actinomycetes</taxon>
        <taxon>Micrococcales</taxon>
        <taxon>Micrococcaceae</taxon>
        <taxon>Garicola</taxon>
    </lineage>
</organism>
<keyword evidence="1" id="KW-0694">RNA-binding</keyword>
<keyword evidence="4" id="KW-1185">Reference proteome</keyword>
<gene>
    <name evidence="3" type="ORF">FHX47_001448</name>
</gene>